<dbReference type="Proteomes" id="UP000077202">
    <property type="component" value="Unassembled WGS sequence"/>
</dbReference>
<reference evidence="1" key="1">
    <citation type="submission" date="2016-03" db="EMBL/GenBank/DDBJ databases">
        <title>Mechanisms controlling the formation of the plant cell surface in tip-growing cells are functionally conserved among land plants.</title>
        <authorList>
            <person name="Honkanen S."/>
            <person name="Jones V.A."/>
            <person name="Morieri G."/>
            <person name="Champion C."/>
            <person name="Hetherington A.J."/>
            <person name="Kelly S."/>
            <person name="Saint-Marcoux D."/>
            <person name="Proust H."/>
            <person name="Prescott H."/>
            <person name="Dolan L."/>
        </authorList>
    </citation>
    <scope>NUCLEOTIDE SEQUENCE [LARGE SCALE GENOMIC DNA]</scope>
    <source>
        <tissue evidence="1">Whole gametophyte</tissue>
    </source>
</reference>
<sequence length="154" mass="17639">MAFGGGPSTFEVKTYDSARERSTRGSRRARRYFGRRTQIGFNATDMLGKRVISLLRYLDRKLTKYVEPIIAGYYIELVRCKTAAKVATSVVVAERVASLTFECMTVKSTLDREKRLRQLELECAELQRSLVAKKYLHTKTELEYVGIWVDLSNA</sequence>
<dbReference type="EMBL" id="LVLJ01000036">
    <property type="protein sequence ID" value="OAE35926.1"/>
    <property type="molecule type" value="Genomic_DNA"/>
</dbReference>
<evidence type="ECO:0000313" key="1">
    <source>
        <dbReference type="EMBL" id="OAE35926.1"/>
    </source>
</evidence>
<accession>A0A176WUF9</accession>
<proteinExistence type="predicted"/>
<evidence type="ECO:0000313" key="2">
    <source>
        <dbReference type="Proteomes" id="UP000077202"/>
    </source>
</evidence>
<protein>
    <submittedName>
        <fullName evidence="1">Uncharacterized protein</fullName>
    </submittedName>
</protein>
<dbReference type="AlphaFoldDB" id="A0A176WUF9"/>
<keyword evidence="2" id="KW-1185">Reference proteome</keyword>
<gene>
    <name evidence="1" type="ORF">AXG93_879s1160</name>
</gene>
<organism evidence="1 2">
    <name type="scientific">Marchantia polymorpha subsp. ruderalis</name>
    <dbReference type="NCBI Taxonomy" id="1480154"/>
    <lineage>
        <taxon>Eukaryota</taxon>
        <taxon>Viridiplantae</taxon>
        <taxon>Streptophyta</taxon>
        <taxon>Embryophyta</taxon>
        <taxon>Marchantiophyta</taxon>
        <taxon>Marchantiopsida</taxon>
        <taxon>Marchantiidae</taxon>
        <taxon>Marchantiales</taxon>
        <taxon>Marchantiaceae</taxon>
        <taxon>Marchantia</taxon>
    </lineage>
</organism>
<name>A0A176WUF9_MARPO</name>
<comment type="caution">
    <text evidence="1">The sequence shown here is derived from an EMBL/GenBank/DDBJ whole genome shotgun (WGS) entry which is preliminary data.</text>
</comment>